<gene>
    <name evidence="2" type="ordered locus">Os06g0192001</name>
    <name evidence="2" type="ORF">OSNPB_060192001</name>
</gene>
<evidence type="ECO:0000313" key="3">
    <source>
        <dbReference type="Proteomes" id="UP000059680"/>
    </source>
</evidence>
<dbReference type="Proteomes" id="UP000059680">
    <property type="component" value="Chromosome 6"/>
</dbReference>
<dbReference type="InParanoid" id="A0A0P0WTX7"/>
<reference evidence="2 3" key="2">
    <citation type="journal article" date="2013" name="Plant Cell Physiol.">
        <title>Rice Annotation Project Database (RAP-DB): an integrative and interactive database for rice genomics.</title>
        <authorList>
            <person name="Sakai H."/>
            <person name="Lee S.S."/>
            <person name="Tanaka T."/>
            <person name="Numa H."/>
            <person name="Kim J."/>
            <person name="Kawahara Y."/>
            <person name="Wakimoto H."/>
            <person name="Yang C.C."/>
            <person name="Iwamoto M."/>
            <person name="Abe T."/>
            <person name="Yamada Y."/>
            <person name="Muto A."/>
            <person name="Inokuchi H."/>
            <person name="Ikemura T."/>
            <person name="Matsumoto T."/>
            <person name="Sasaki T."/>
            <person name="Itoh T."/>
        </authorList>
    </citation>
    <scope>NUCLEOTIDE SEQUENCE [LARGE SCALE GENOMIC DNA]</scope>
    <source>
        <strain evidence="3">cv. Nipponbare</strain>
    </source>
</reference>
<feature type="compositionally biased region" description="Basic and acidic residues" evidence="1">
    <location>
        <begin position="47"/>
        <end position="63"/>
    </location>
</feature>
<feature type="compositionally biased region" description="Basic and acidic residues" evidence="1">
    <location>
        <begin position="1"/>
        <end position="21"/>
    </location>
</feature>
<feature type="compositionally biased region" description="Basic residues" evidence="1">
    <location>
        <begin position="31"/>
        <end position="46"/>
    </location>
</feature>
<protein>
    <submittedName>
        <fullName evidence="2">Os06g0192001 protein</fullName>
    </submittedName>
</protein>
<organism evidence="2 3">
    <name type="scientific">Oryza sativa subsp. japonica</name>
    <name type="common">Rice</name>
    <dbReference type="NCBI Taxonomy" id="39947"/>
    <lineage>
        <taxon>Eukaryota</taxon>
        <taxon>Viridiplantae</taxon>
        <taxon>Streptophyta</taxon>
        <taxon>Embryophyta</taxon>
        <taxon>Tracheophyta</taxon>
        <taxon>Spermatophyta</taxon>
        <taxon>Magnoliopsida</taxon>
        <taxon>Liliopsida</taxon>
        <taxon>Poales</taxon>
        <taxon>Poaceae</taxon>
        <taxon>BOP clade</taxon>
        <taxon>Oryzoideae</taxon>
        <taxon>Oryzeae</taxon>
        <taxon>Oryzinae</taxon>
        <taxon>Oryza</taxon>
        <taxon>Oryza sativa</taxon>
    </lineage>
</organism>
<dbReference type="EMBL" id="AP014962">
    <property type="protein sequence ID" value="BAS96579.1"/>
    <property type="molecule type" value="Genomic_DNA"/>
</dbReference>
<evidence type="ECO:0000256" key="1">
    <source>
        <dbReference type="SAM" id="MobiDB-lite"/>
    </source>
</evidence>
<feature type="non-terminal residue" evidence="2">
    <location>
        <position position="118"/>
    </location>
</feature>
<name>A0A0P0WTX7_ORYSJ</name>
<feature type="non-terminal residue" evidence="2">
    <location>
        <position position="1"/>
    </location>
</feature>
<dbReference type="AlphaFoldDB" id="A0A0P0WTX7"/>
<reference evidence="2 3" key="3">
    <citation type="journal article" date="2013" name="Rice">
        <title>Improvement of the Oryza sativa Nipponbare reference genome using next generation sequence and optical map data.</title>
        <authorList>
            <person name="Kawahara Y."/>
            <person name="de la Bastide M."/>
            <person name="Hamilton J.P."/>
            <person name="Kanamori H."/>
            <person name="McCombie W.R."/>
            <person name="Ouyang S."/>
            <person name="Schwartz D.C."/>
            <person name="Tanaka T."/>
            <person name="Wu J."/>
            <person name="Zhou S."/>
            <person name="Childs K.L."/>
            <person name="Davidson R.M."/>
            <person name="Lin H."/>
            <person name="Quesada-Ocampo L."/>
            <person name="Vaillancourt B."/>
            <person name="Sakai H."/>
            <person name="Lee S.S."/>
            <person name="Kim J."/>
            <person name="Numa H."/>
            <person name="Itoh T."/>
            <person name="Buell C.R."/>
            <person name="Matsumoto T."/>
        </authorList>
    </citation>
    <scope>NUCLEOTIDE SEQUENCE [LARGE SCALE GENOMIC DNA]</scope>
    <source>
        <strain evidence="3">cv. Nipponbare</strain>
    </source>
</reference>
<keyword evidence="3" id="KW-1185">Reference proteome</keyword>
<feature type="region of interest" description="Disordered" evidence="1">
    <location>
        <begin position="1"/>
        <end position="118"/>
    </location>
</feature>
<evidence type="ECO:0000313" key="2">
    <source>
        <dbReference type="EMBL" id="BAS96579.1"/>
    </source>
</evidence>
<feature type="compositionally biased region" description="Basic and acidic residues" evidence="1">
    <location>
        <begin position="81"/>
        <end position="99"/>
    </location>
</feature>
<proteinExistence type="predicted"/>
<accession>A0A0P0WTX7</accession>
<dbReference type="PaxDb" id="39947-A0A0P0WTX7"/>
<sequence>PDHAAHRDTPRRGARRLEPGLHDPAGLRGLHEHRHPPRRRRVGRRRPVGDLHEPHVPREEVPRRGGLPQVREGGGGGEEGEGGRGRGGRERPREGEEHGGVGAEGEGDHGDVRHRRSA</sequence>
<reference evidence="3" key="1">
    <citation type="journal article" date="2005" name="Nature">
        <title>The map-based sequence of the rice genome.</title>
        <authorList>
            <consortium name="International rice genome sequencing project (IRGSP)"/>
            <person name="Matsumoto T."/>
            <person name="Wu J."/>
            <person name="Kanamori H."/>
            <person name="Katayose Y."/>
            <person name="Fujisawa M."/>
            <person name="Namiki N."/>
            <person name="Mizuno H."/>
            <person name="Yamamoto K."/>
            <person name="Antonio B.A."/>
            <person name="Baba T."/>
            <person name="Sakata K."/>
            <person name="Nagamura Y."/>
            <person name="Aoki H."/>
            <person name="Arikawa K."/>
            <person name="Arita K."/>
            <person name="Bito T."/>
            <person name="Chiden Y."/>
            <person name="Fujitsuka N."/>
            <person name="Fukunaka R."/>
            <person name="Hamada M."/>
            <person name="Harada C."/>
            <person name="Hayashi A."/>
            <person name="Hijishita S."/>
            <person name="Honda M."/>
            <person name="Hosokawa S."/>
            <person name="Ichikawa Y."/>
            <person name="Idonuma A."/>
            <person name="Iijima M."/>
            <person name="Ikeda M."/>
            <person name="Ikeno M."/>
            <person name="Ito K."/>
            <person name="Ito S."/>
            <person name="Ito T."/>
            <person name="Ito Y."/>
            <person name="Ito Y."/>
            <person name="Iwabuchi A."/>
            <person name="Kamiya K."/>
            <person name="Karasawa W."/>
            <person name="Kurita K."/>
            <person name="Katagiri S."/>
            <person name="Kikuta A."/>
            <person name="Kobayashi H."/>
            <person name="Kobayashi N."/>
            <person name="Machita K."/>
            <person name="Maehara T."/>
            <person name="Masukawa M."/>
            <person name="Mizubayashi T."/>
            <person name="Mukai Y."/>
            <person name="Nagasaki H."/>
            <person name="Nagata Y."/>
            <person name="Naito S."/>
            <person name="Nakashima M."/>
            <person name="Nakama Y."/>
            <person name="Nakamichi Y."/>
            <person name="Nakamura M."/>
            <person name="Meguro A."/>
            <person name="Negishi M."/>
            <person name="Ohta I."/>
            <person name="Ohta T."/>
            <person name="Okamoto M."/>
            <person name="Ono N."/>
            <person name="Saji S."/>
            <person name="Sakaguchi M."/>
            <person name="Sakai K."/>
            <person name="Shibata M."/>
            <person name="Shimokawa T."/>
            <person name="Song J."/>
            <person name="Takazaki Y."/>
            <person name="Terasawa K."/>
            <person name="Tsugane M."/>
            <person name="Tsuji K."/>
            <person name="Ueda S."/>
            <person name="Waki K."/>
            <person name="Yamagata H."/>
            <person name="Yamamoto M."/>
            <person name="Yamamoto S."/>
            <person name="Yamane H."/>
            <person name="Yoshiki S."/>
            <person name="Yoshihara R."/>
            <person name="Yukawa K."/>
            <person name="Zhong H."/>
            <person name="Yano M."/>
            <person name="Yuan Q."/>
            <person name="Ouyang S."/>
            <person name="Liu J."/>
            <person name="Jones K.M."/>
            <person name="Gansberger K."/>
            <person name="Moffat K."/>
            <person name="Hill J."/>
            <person name="Bera J."/>
            <person name="Fadrosh D."/>
            <person name="Jin S."/>
            <person name="Johri S."/>
            <person name="Kim M."/>
            <person name="Overton L."/>
            <person name="Reardon M."/>
            <person name="Tsitrin T."/>
            <person name="Vuong H."/>
            <person name="Weaver B."/>
            <person name="Ciecko A."/>
            <person name="Tallon L."/>
            <person name="Jackson J."/>
            <person name="Pai G."/>
            <person name="Aken S.V."/>
            <person name="Utterback T."/>
            <person name="Reidmuller S."/>
            <person name="Feldblyum T."/>
            <person name="Hsiao J."/>
            <person name="Zismann V."/>
            <person name="Iobst S."/>
            <person name="de Vazeille A.R."/>
            <person name="Buell C.R."/>
            <person name="Ying K."/>
            <person name="Li Y."/>
            <person name="Lu T."/>
            <person name="Huang Y."/>
            <person name="Zhao Q."/>
            <person name="Feng Q."/>
            <person name="Zhang L."/>
            <person name="Zhu J."/>
            <person name="Weng Q."/>
            <person name="Mu J."/>
            <person name="Lu Y."/>
            <person name="Fan D."/>
            <person name="Liu Y."/>
            <person name="Guan J."/>
            <person name="Zhang Y."/>
            <person name="Yu S."/>
            <person name="Liu X."/>
            <person name="Zhang Y."/>
            <person name="Hong G."/>
            <person name="Han B."/>
            <person name="Choisne N."/>
            <person name="Demange N."/>
            <person name="Orjeda G."/>
            <person name="Samain S."/>
            <person name="Cattolico L."/>
            <person name="Pelletier E."/>
            <person name="Couloux A."/>
            <person name="Segurens B."/>
            <person name="Wincker P."/>
            <person name="D'Hont A."/>
            <person name="Scarpelli C."/>
            <person name="Weissenbach J."/>
            <person name="Salanoubat M."/>
            <person name="Quetier F."/>
            <person name="Yu Y."/>
            <person name="Kim H.R."/>
            <person name="Rambo T."/>
            <person name="Currie J."/>
            <person name="Collura K."/>
            <person name="Luo M."/>
            <person name="Yang T."/>
            <person name="Ammiraju J.S.S."/>
            <person name="Engler F."/>
            <person name="Soderlund C."/>
            <person name="Wing R.A."/>
            <person name="Palmer L.E."/>
            <person name="de la Bastide M."/>
            <person name="Spiegel L."/>
            <person name="Nascimento L."/>
            <person name="Zutavern T."/>
            <person name="O'Shaughnessy A."/>
            <person name="Dike S."/>
            <person name="Dedhia N."/>
            <person name="Preston R."/>
            <person name="Balija V."/>
            <person name="McCombie W.R."/>
            <person name="Chow T."/>
            <person name="Chen H."/>
            <person name="Chung M."/>
            <person name="Chen C."/>
            <person name="Shaw J."/>
            <person name="Wu H."/>
            <person name="Hsiao K."/>
            <person name="Chao Y."/>
            <person name="Chu M."/>
            <person name="Cheng C."/>
            <person name="Hour A."/>
            <person name="Lee P."/>
            <person name="Lin S."/>
            <person name="Lin Y."/>
            <person name="Liou J."/>
            <person name="Liu S."/>
            <person name="Hsing Y."/>
            <person name="Raghuvanshi S."/>
            <person name="Mohanty A."/>
            <person name="Bharti A.K."/>
            <person name="Gaur A."/>
            <person name="Gupta V."/>
            <person name="Kumar D."/>
            <person name="Ravi V."/>
            <person name="Vij S."/>
            <person name="Kapur A."/>
            <person name="Khurana P."/>
            <person name="Khurana P."/>
            <person name="Khurana J.P."/>
            <person name="Tyagi A.K."/>
            <person name="Gaikwad K."/>
            <person name="Singh A."/>
            <person name="Dalal V."/>
            <person name="Srivastava S."/>
            <person name="Dixit A."/>
            <person name="Pal A.K."/>
            <person name="Ghazi I.A."/>
            <person name="Yadav M."/>
            <person name="Pandit A."/>
            <person name="Bhargava A."/>
            <person name="Sureshbabu K."/>
            <person name="Batra K."/>
            <person name="Sharma T.R."/>
            <person name="Mohapatra T."/>
            <person name="Singh N.K."/>
            <person name="Messing J."/>
            <person name="Nelson A.B."/>
            <person name="Fuks G."/>
            <person name="Kavchok S."/>
            <person name="Keizer G."/>
            <person name="Linton E."/>
            <person name="Llaca V."/>
            <person name="Song R."/>
            <person name="Tanyolac B."/>
            <person name="Young S."/>
            <person name="Ho-Il K."/>
            <person name="Hahn J.H."/>
            <person name="Sangsakoo G."/>
            <person name="Vanavichit A."/>
            <person name="de Mattos Luiz.A.T."/>
            <person name="Zimmer P.D."/>
            <person name="Malone G."/>
            <person name="Dellagostin O."/>
            <person name="de Oliveira A.C."/>
            <person name="Bevan M."/>
            <person name="Bancroft I."/>
            <person name="Minx P."/>
            <person name="Cordum H."/>
            <person name="Wilson R."/>
            <person name="Cheng Z."/>
            <person name="Jin W."/>
            <person name="Jiang J."/>
            <person name="Leong S.A."/>
            <person name="Iwama H."/>
            <person name="Gojobori T."/>
            <person name="Itoh T."/>
            <person name="Niimura Y."/>
            <person name="Fujii Y."/>
            <person name="Habara T."/>
            <person name="Sakai H."/>
            <person name="Sato Y."/>
            <person name="Wilson G."/>
            <person name="Kumar K."/>
            <person name="McCouch S."/>
            <person name="Juretic N."/>
            <person name="Hoen D."/>
            <person name="Wright S."/>
            <person name="Bruskiewich R."/>
            <person name="Bureau T."/>
            <person name="Miyao A."/>
            <person name="Hirochika H."/>
            <person name="Nishikawa T."/>
            <person name="Kadowaki K."/>
            <person name="Sugiura M."/>
            <person name="Burr B."/>
            <person name="Sasaki T."/>
        </authorList>
    </citation>
    <scope>NUCLEOTIDE SEQUENCE [LARGE SCALE GENOMIC DNA]</scope>
    <source>
        <strain evidence="3">cv. Nipponbare</strain>
    </source>
</reference>